<accession>S9QM41</accession>
<evidence type="ECO:0000256" key="1">
    <source>
        <dbReference type="ARBA" id="ARBA00022676"/>
    </source>
</evidence>
<keyword evidence="4" id="KW-1185">Reference proteome</keyword>
<evidence type="ECO:0000313" key="3">
    <source>
        <dbReference type="EMBL" id="EPX80822.1"/>
    </source>
</evidence>
<dbReference type="AlphaFoldDB" id="S9QM41"/>
<proteinExistence type="predicted"/>
<dbReference type="PATRIC" id="fig|1123360.3.peg.1033"/>
<reference evidence="4" key="1">
    <citation type="journal article" date="2013" name="Stand. Genomic Sci.">
        <title>Genome sequence of the Litoreibacter arenae type strain (DSM 19593(T)), a member of the Roseobacter clade isolated from sea sand.</title>
        <authorList>
            <person name="Riedel T."/>
            <person name="Fiebig A."/>
            <person name="Petersen J."/>
            <person name="Gronow S."/>
            <person name="Kyrpides N.C."/>
            <person name="Goker M."/>
            <person name="Klenk H.P."/>
        </authorList>
    </citation>
    <scope>NUCLEOTIDE SEQUENCE [LARGE SCALE GENOMIC DNA]</scope>
    <source>
        <strain evidence="4">DSM 19593</strain>
    </source>
</reference>
<dbReference type="STRING" id="1123360.thalar_01043"/>
<sequence length="289" mass="32887">MGQDMIYSRIFGGLGNQLFQYATARAVSLRQGVELVLDTRLAPPGSHWAFGLDHFNISARIAEPSELPPSKDNFFKYVMWRAFGHDPAFMRERGLGYQSRIAQAPDGTYLHGYFQSERYFADVLDHLENELRIVTPPDTRNAEYADRIASAGHTVSLHVRRGDYVETSKSNSTHATCDEAYYLRALARLSEGKSDLKVFVFSDDPEWVRDNLKLPYDTTPVGHNGPDKPHEDLRLMSCCSDHVIANSTFSWWGGWLDRRPEARVVGPAKWFNNPKLVNPDILPERWIAI</sequence>
<name>S9QM41_9RHOB</name>
<dbReference type="InterPro" id="IPR002516">
    <property type="entry name" value="Glyco_trans_11"/>
</dbReference>
<dbReference type="eggNOG" id="ENOG502ZC3Y">
    <property type="taxonomic scope" value="Bacteria"/>
</dbReference>
<dbReference type="Proteomes" id="UP000015351">
    <property type="component" value="Unassembled WGS sequence"/>
</dbReference>
<protein>
    <submittedName>
        <fullName evidence="3">Alpha-1,2-fucosyltransferase, putative</fullName>
    </submittedName>
</protein>
<dbReference type="Gene3D" id="3.40.50.11350">
    <property type="match status" value="1"/>
</dbReference>
<dbReference type="OrthoDB" id="9794601at2"/>
<dbReference type="GO" id="GO:0016020">
    <property type="term" value="C:membrane"/>
    <property type="evidence" value="ECO:0007669"/>
    <property type="project" value="InterPro"/>
</dbReference>
<dbReference type="Pfam" id="PF01531">
    <property type="entry name" value="Glyco_transf_11"/>
    <property type="match status" value="1"/>
</dbReference>
<keyword evidence="2 3" id="KW-0808">Transferase</keyword>
<evidence type="ECO:0000313" key="4">
    <source>
        <dbReference type="Proteomes" id="UP000015351"/>
    </source>
</evidence>
<dbReference type="GO" id="GO:0008107">
    <property type="term" value="F:galactoside 2-alpha-L-fucosyltransferase activity"/>
    <property type="evidence" value="ECO:0007669"/>
    <property type="project" value="InterPro"/>
</dbReference>
<gene>
    <name evidence="3" type="ORF">thalar_01043</name>
</gene>
<comment type="caution">
    <text evidence="3">The sequence shown here is derived from an EMBL/GenBank/DDBJ whole genome shotgun (WGS) entry which is preliminary data.</text>
</comment>
<dbReference type="GO" id="GO:0005975">
    <property type="term" value="P:carbohydrate metabolic process"/>
    <property type="evidence" value="ECO:0007669"/>
    <property type="project" value="InterPro"/>
</dbReference>
<dbReference type="PANTHER" id="PTHR11927">
    <property type="entry name" value="GALACTOSIDE 2-L-FUCOSYLTRANSFERASE"/>
    <property type="match status" value="1"/>
</dbReference>
<evidence type="ECO:0000256" key="2">
    <source>
        <dbReference type="ARBA" id="ARBA00022679"/>
    </source>
</evidence>
<dbReference type="HOGENOM" id="CLU_043399_3_1_5"/>
<dbReference type="EMBL" id="AONI01000008">
    <property type="protein sequence ID" value="EPX80822.1"/>
    <property type="molecule type" value="Genomic_DNA"/>
</dbReference>
<dbReference type="CDD" id="cd11301">
    <property type="entry name" value="Fut1_Fut2_like"/>
    <property type="match status" value="1"/>
</dbReference>
<organism evidence="3 4">
    <name type="scientific">Litoreibacter arenae DSM 19593</name>
    <dbReference type="NCBI Taxonomy" id="1123360"/>
    <lineage>
        <taxon>Bacteria</taxon>
        <taxon>Pseudomonadati</taxon>
        <taxon>Pseudomonadota</taxon>
        <taxon>Alphaproteobacteria</taxon>
        <taxon>Rhodobacterales</taxon>
        <taxon>Roseobacteraceae</taxon>
        <taxon>Litoreibacter</taxon>
    </lineage>
</organism>
<dbReference type="PANTHER" id="PTHR11927:SF9">
    <property type="entry name" value="L-FUCOSYLTRANSFERASE"/>
    <property type="match status" value="1"/>
</dbReference>
<keyword evidence="1 3" id="KW-0328">Glycosyltransferase</keyword>